<feature type="signal peptide" evidence="8">
    <location>
        <begin position="1"/>
        <end position="23"/>
    </location>
</feature>
<evidence type="ECO:0000256" key="6">
    <source>
        <dbReference type="ARBA" id="ARBA00022837"/>
    </source>
</evidence>
<evidence type="ECO:0000313" key="9">
    <source>
        <dbReference type="EMBL" id="KAF4462892.1"/>
    </source>
</evidence>
<feature type="chain" id="PRO_5034805318" description="Carboxylic ester hydrolase" evidence="8">
    <location>
        <begin position="24"/>
        <end position="527"/>
    </location>
</feature>
<dbReference type="Gene3D" id="3.40.50.1820">
    <property type="entry name" value="alpha/beta hydrolase"/>
    <property type="match status" value="1"/>
</dbReference>
<dbReference type="GO" id="GO:0046872">
    <property type="term" value="F:metal ion binding"/>
    <property type="evidence" value="ECO:0007669"/>
    <property type="project" value="UniProtKB-KW"/>
</dbReference>
<dbReference type="SUPFAM" id="SSF53474">
    <property type="entry name" value="alpha/beta-Hydrolases"/>
    <property type="match status" value="1"/>
</dbReference>
<keyword evidence="4 8" id="KW-0732">Signal</keyword>
<gene>
    <name evidence="9" type="ORF">FALBO_10291</name>
</gene>
<dbReference type="InterPro" id="IPR011118">
    <property type="entry name" value="Tannase/feruloyl_esterase"/>
</dbReference>
<evidence type="ECO:0000256" key="8">
    <source>
        <dbReference type="RuleBase" id="RU361238"/>
    </source>
</evidence>
<keyword evidence="7" id="KW-1015">Disulfide bond</keyword>
<organism evidence="9 10">
    <name type="scientific">Fusarium albosuccineum</name>
    <dbReference type="NCBI Taxonomy" id="1237068"/>
    <lineage>
        <taxon>Eukaryota</taxon>
        <taxon>Fungi</taxon>
        <taxon>Dikarya</taxon>
        <taxon>Ascomycota</taxon>
        <taxon>Pezizomycotina</taxon>
        <taxon>Sordariomycetes</taxon>
        <taxon>Hypocreomycetidae</taxon>
        <taxon>Hypocreales</taxon>
        <taxon>Nectriaceae</taxon>
        <taxon>Fusarium</taxon>
        <taxon>Fusarium decemcellulare species complex</taxon>
    </lineage>
</organism>
<sequence length="527" mass="56941">MWFPSNFSALSALMLNSFPTILAAPECTSRVFDSITLENGQILSVQTNLSNVNVPPFPTNVWPTNSTKQVNVCQVTVQYTHPGWNDTINTYIWLPSSGWNKRFVGVGGGGWSTGDIDDLGQPVSQGFAAVTTDGGHLLANRQDLAWAVASEGNLNWYALHNFASVALDDAATLGKAVTKAYYGQEPKYSYWTGCSTGGRQGHMLAQRYPTQYNGILATASAFNWDRFIVSEYWPQLSMGLLDYYPSPCELDAITKAAIDACDTLDGVKDGVISNPNSCHFDPNTVVGSSVDCKNPTGTIKISEKAAKIASATWFGPRTEDGKFLWHGLGHAASLAGLANTNCTSVSDCTSSPFPIAAGWLQTFVLQNSSANLQGMTHSEYSRLFRQSVNRFASVIGTADADLTDFKNAGGKLISWHGTADQLIPFNGSVDYYERVLAGDPKATDYYRFFEAPGVEHCSGGKGWYPGSAFDALVKWVEGGVAPETLYAKSIDTDGSAAKTRDARLCLYPKQLTYVDGDPSLASSFTCK</sequence>
<evidence type="ECO:0000313" key="10">
    <source>
        <dbReference type="Proteomes" id="UP000554235"/>
    </source>
</evidence>
<evidence type="ECO:0000256" key="2">
    <source>
        <dbReference type="ARBA" id="ARBA00022487"/>
    </source>
</evidence>
<dbReference type="PANTHER" id="PTHR33938">
    <property type="entry name" value="FERULOYL ESTERASE B-RELATED"/>
    <property type="match status" value="1"/>
</dbReference>
<keyword evidence="2" id="KW-0719">Serine esterase</keyword>
<protein>
    <recommendedName>
        <fullName evidence="8">Carboxylic ester hydrolase</fullName>
        <ecNumber evidence="8">3.1.1.-</ecNumber>
    </recommendedName>
</protein>
<evidence type="ECO:0000256" key="4">
    <source>
        <dbReference type="ARBA" id="ARBA00022729"/>
    </source>
</evidence>
<evidence type="ECO:0000256" key="1">
    <source>
        <dbReference type="ARBA" id="ARBA00006249"/>
    </source>
</evidence>
<dbReference type="AlphaFoldDB" id="A0A8H4L4P4"/>
<dbReference type="OrthoDB" id="3039123at2759"/>
<comment type="caution">
    <text evidence="9">The sequence shown here is derived from an EMBL/GenBank/DDBJ whole genome shotgun (WGS) entry which is preliminary data.</text>
</comment>
<proteinExistence type="inferred from homology"/>
<dbReference type="Pfam" id="PF07519">
    <property type="entry name" value="Tannase"/>
    <property type="match status" value="1"/>
</dbReference>
<evidence type="ECO:0000256" key="7">
    <source>
        <dbReference type="ARBA" id="ARBA00023157"/>
    </source>
</evidence>
<name>A0A8H4L4P4_9HYPO</name>
<reference evidence="9 10" key="1">
    <citation type="submission" date="2020-01" db="EMBL/GenBank/DDBJ databases">
        <title>Identification and distribution of gene clusters putatively required for synthesis of sphingolipid metabolism inhibitors in phylogenetically diverse species of the filamentous fungus Fusarium.</title>
        <authorList>
            <person name="Kim H.-S."/>
            <person name="Busman M."/>
            <person name="Brown D.W."/>
            <person name="Divon H."/>
            <person name="Uhlig S."/>
            <person name="Proctor R.H."/>
        </authorList>
    </citation>
    <scope>NUCLEOTIDE SEQUENCE [LARGE SCALE GENOMIC DNA]</scope>
    <source>
        <strain evidence="9 10">NRRL 20459</strain>
    </source>
</reference>
<keyword evidence="5 8" id="KW-0378">Hydrolase</keyword>
<dbReference type="Proteomes" id="UP000554235">
    <property type="component" value="Unassembled WGS sequence"/>
</dbReference>
<comment type="similarity">
    <text evidence="1 8">Belongs to the tannase family.</text>
</comment>
<keyword evidence="10" id="KW-1185">Reference proteome</keyword>
<keyword evidence="6" id="KW-0106">Calcium</keyword>
<dbReference type="PANTHER" id="PTHR33938:SF8">
    <property type="entry name" value="CARBOXYLIC ESTER HYDROLASE"/>
    <property type="match status" value="1"/>
</dbReference>
<dbReference type="GO" id="GO:0030600">
    <property type="term" value="F:feruloyl esterase activity"/>
    <property type="evidence" value="ECO:0007669"/>
    <property type="project" value="UniProtKB-ARBA"/>
</dbReference>
<accession>A0A8H4L4P4</accession>
<dbReference type="InterPro" id="IPR029058">
    <property type="entry name" value="AB_hydrolase_fold"/>
</dbReference>
<keyword evidence="3" id="KW-0479">Metal-binding</keyword>
<evidence type="ECO:0000256" key="5">
    <source>
        <dbReference type="ARBA" id="ARBA00022801"/>
    </source>
</evidence>
<dbReference type="EC" id="3.1.1.-" evidence="8"/>
<dbReference type="EMBL" id="JAADYS010001463">
    <property type="protein sequence ID" value="KAF4462892.1"/>
    <property type="molecule type" value="Genomic_DNA"/>
</dbReference>
<evidence type="ECO:0000256" key="3">
    <source>
        <dbReference type="ARBA" id="ARBA00022723"/>
    </source>
</evidence>